<reference evidence="5" key="1">
    <citation type="submission" date="2020-11" db="EMBL/GenBank/DDBJ databases">
        <title>Bacterial whole genome sequence for Panacibacter sp. DH6.</title>
        <authorList>
            <person name="Le V."/>
            <person name="Ko S."/>
            <person name="Ahn C.-Y."/>
            <person name="Oh H.-M."/>
        </authorList>
    </citation>
    <scope>NUCLEOTIDE SEQUENCE</scope>
    <source>
        <strain evidence="5">DH6</strain>
    </source>
</reference>
<dbReference type="InterPro" id="IPR009014">
    <property type="entry name" value="Transketo_C/PFOR_II"/>
</dbReference>
<keyword evidence="3" id="KW-0786">Thiamine pyrophosphate</keyword>
<accession>A0A931H0B8</accession>
<proteinExistence type="predicted"/>
<dbReference type="CDD" id="cd07036">
    <property type="entry name" value="TPP_PYR_E1-PDHc-beta_like"/>
    <property type="match status" value="1"/>
</dbReference>
<dbReference type="AlphaFoldDB" id="A0A931H0B8"/>
<comment type="cofactor">
    <cofactor evidence="1">
        <name>thiamine diphosphate</name>
        <dbReference type="ChEBI" id="CHEBI:58937"/>
    </cofactor>
</comment>
<dbReference type="Pfam" id="PF02780">
    <property type="entry name" value="Transketolase_C"/>
    <property type="match status" value="1"/>
</dbReference>
<dbReference type="Pfam" id="PF02779">
    <property type="entry name" value="Transket_pyr"/>
    <property type="match status" value="1"/>
</dbReference>
<keyword evidence="2 5" id="KW-0560">Oxidoreductase</keyword>
<dbReference type="InterPro" id="IPR033248">
    <property type="entry name" value="Transketolase_C"/>
</dbReference>
<evidence type="ECO:0000256" key="2">
    <source>
        <dbReference type="ARBA" id="ARBA00023002"/>
    </source>
</evidence>
<dbReference type="InterPro" id="IPR029061">
    <property type="entry name" value="THDP-binding"/>
</dbReference>
<dbReference type="SUPFAM" id="SSF52518">
    <property type="entry name" value="Thiamin diphosphate-binding fold (THDP-binding)"/>
    <property type="match status" value="1"/>
</dbReference>
<dbReference type="FunFam" id="3.40.50.920:FF:000001">
    <property type="entry name" value="Pyruvate dehydrogenase E1 beta subunit"/>
    <property type="match status" value="1"/>
</dbReference>
<evidence type="ECO:0000259" key="4">
    <source>
        <dbReference type="SMART" id="SM00861"/>
    </source>
</evidence>
<dbReference type="InterPro" id="IPR005475">
    <property type="entry name" value="Transketolase-like_Pyr-bd"/>
</dbReference>
<comment type="caution">
    <text evidence="5">The sequence shown here is derived from an EMBL/GenBank/DDBJ whole genome shotgun (WGS) entry which is preliminary data.</text>
</comment>
<evidence type="ECO:0000313" key="6">
    <source>
        <dbReference type="Proteomes" id="UP000628448"/>
    </source>
</evidence>
<dbReference type="EC" id="1.2.4.1" evidence="5"/>
<keyword evidence="6" id="KW-1185">Reference proteome</keyword>
<dbReference type="Proteomes" id="UP000628448">
    <property type="component" value="Unassembled WGS sequence"/>
</dbReference>
<evidence type="ECO:0000256" key="3">
    <source>
        <dbReference type="ARBA" id="ARBA00023052"/>
    </source>
</evidence>
<dbReference type="Gene3D" id="3.40.50.970">
    <property type="match status" value="1"/>
</dbReference>
<dbReference type="SMART" id="SM00861">
    <property type="entry name" value="Transket_pyr"/>
    <property type="match status" value="1"/>
</dbReference>
<dbReference type="PANTHER" id="PTHR43257">
    <property type="entry name" value="PYRUVATE DEHYDROGENASE E1 COMPONENT BETA SUBUNIT"/>
    <property type="match status" value="1"/>
</dbReference>
<organism evidence="5 6">
    <name type="scientific">Panacibacter microcysteis</name>
    <dbReference type="NCBI Taxonomy" id="2793269"/>
    <lineage>
        <taxon>Bacteria</taxon>
        <taxon>Pseudomonadati</taxon>
        <taxon>Bacteroidota</taxon>
        <taxon>Chitinophagia</taxon>
        <taxon>Chitinophagales</taxon>
        <taxon>Chitinophagaceae</taxon>
        <taxon>Panacibacter</taxon>
    </lineage>
</organism>
<evidence type="ECO:0000256" key="1">
    <source>
        <dbReference type="ARBA" id="ARBA00001964"/>
    </source>
</evidence>
<dbReference type="NCBIfam" id="NF008854">
    <property type="entry name" value="PRK11892.1"/>
    <property type="match status" value="1"/>
</dbReference>
<gene>
    <name evidence="5" type="ORF">I5907_20670</name>
</gene>
<protein>
    <submittedName>
        <fullName evidence="5">Pyruvate dehydrogenase complex E1 component subunit beta</fullName>
        <ecNumber evidence="5">1.2.4.1</ecNumber>
    </submittedName>
</protein>
<dbReference type="EMBL" id="JADWYR010000003">
    <property type="protein sequence ID" value="MBG9378658.1"/>
    <property type="molecule type" value="Genomic_DNA"/>
</dbReference>
<name>A0A931H0B8_9BACT</name>
<dbReference type="RefSeq" id="WP_196992752.1">
    <property type="nucleotide sequence ID" value="NZ_JADWYR010000003.1"/>
</dbReference>
<evidence type="ECO:0000313" key="5">
    <source>
        <dbReference type="EMBL" id="MBG9378658.1"/>
    </source>
</evidence>
<dbReference type="FunFam" id="3.40.50.970:FF:000001">
    <property type="entry name" value="Pyruvate dehydrogenase E1 beta subunit"/>
    <property type="match status" value="1"/>
</dbReference>
<dbReference type="SUPFAM" id="SSF52922">
    <property type="entry name" value="TK C-terminal domain-like"/>
    <property type="match status" value="1"/>
</dbReference>
<dbReference type="Gene3D" id="3.40.50.920">
    <property type="match status" value="1"/>
</dbReference>
<feature type="domain" description="Transketolase-like pyrimidine-binding" evidence="4">
    <location>
        <begin position="4"/>
        <end position="180"/>
    </location>
</feature>
<dbReference type="PANTHER" id="PTHR43257:SF2">
    <property type="entry name" value="PYRUVATE DEHYDROGENASE E1 COMPONENT SUBUNIT BETA"/>
    <property type="match status" value="1"/>
</dbReference>
<dbReference type="NCBIfam" id="NF006667">
    <property type="entry name" value="PRK09212.1"/>
    <property type="match status" value="1"/>
</dbReference>
<dbReference type="GO" id="GO:0004739">
    <property type="term" value="F:pyruvate dehydrogenase (acetyl-transferring) activity"/>
    <property type="evidence" value="ECO:0007669"/>
    <property type="project" value="UniProtKB-EC"/>
</dbReference>
<keyword evidence="5" id="KW-0670">Pyruvate</keyword>
<sequence length="328" mass="36659">MRQIAFREAIREAMNEEMRRDERVFLMGEEVAEYNGAYKVSQGMLAEFGPKRIIDTPIAELGFTAVGVGAAQHGLRPIVEFMTWNFAVLALDQILNTASKMLAMSGGQISCPIVFRGGNGSAGQLGAQHSTAFESYYANIPGLKVVSPSNPYDAKGLLKQAIRYEEDPVMFMESEVMYGDKAEVPEEEYYIPLGKSDVKRQGRDVTIVSYNKMMKVALNAATELEKEGVSAEVIDLRTIRPLDWMTILESVKKTNRLVIVEEQWPMCSVSSEIAYRIQKEGFDYLDAPVRRITSADAPMHYAPNLAAAYLPTVENTVKLVKEVMYIKK</sequence>